<dbReference type="RefSeq" id="WP_097206031.1">
    <property type="nucleotide sequence ID" value="NZ_JACHXB010000004.1"/>
</dbReference>
<gene>
    <name evidence="1" type="ORF">SAMN06893097_103174</name>
</gene>
<name>A0A285EAE0_9ACTN</name>
<reference evidence="1 2" key="1">
    <citation type="submission" date="2017-09" db="EMBL/GenBank/DDBJ databases">
        <authorList>
            <person name="Ehlers B."/>
            <person name="Leendertz F.H."/>
        </authorList>
    </citation>
    <scope>NUCLEOTIDE SEQUENCE [LARGE SCALE GENOMIC DNA]</scope>
    <source>
        <strain evidence="1 2">DSM 46844</strain>
    </source>
</reference>
<evidence type="ECO:0000313" key="2">
    <source>
        <dbReference type="Proteomes" id="UP000219514"/>
    </source>
</evidence>
<evidence type="ECO:0000313" key="1">
    <source>
        <dbReference type="EMBL" id="SNX96005.1"/>
    </source>
</evidence>
<keyword evidence="2" id="KW-1185">Reference proteome</keyword>
<dbReference type="EMBL" id="OBDO01000003">
    <property type="protein sequence ID" value="SNX96005.1"/>
    <property type="molecule type" value="Genomic_DNA"/>
</dbReference>
<organism evidence="1 2">
    <name type="scientific">Geodermatophilus sabuli</name>
    <dbReference type="NCBI Taxonomy" id="1564158"/>
    <lineage>
        <taxon>Bacteria</taxon>
        <taxon>Bacillati</taxon>
        <taxon>Actinomycetota</taxon>
        <taxon>Actinomycetes</taxon>
        <taxon>Geodermatophilales</taxon>
        <taxon>Geodermatophilaceae</taxon>
        <taxon>Geodermatophilus</taxon>
    </lineage>
</organism>
<protein>
    <submittedName>
        <fullName evidence="1">Uncharacterized protein</fullName>
    </submittedName>
</protein>
<sequence>MNDPHAADCGSTEDILDEEQIDSTSSCSCFNSHEQEFSRSWRSGISDVQLIGADKTVSILCHPSR</sequence>
<dbReference type="Proteomes" id="UP000219514">
    <property type="component" value="Unassembled WGS sequence"/>
</dbReference>
<proteinExistence type="predicted"/>
<dbReference type="AlphaFoldDB" id="A0A285EAE0"/>
<accession>A0A285EAE0</accession>